<dbReference type="GO" id="GO:0045505">
    <property type="term" value="F:dynein intermediate chain binding"/>
    <property type="evidence" value="ECO:0007669"/>
    <property type="project" value="InterPro"/>
</dbReference>
<dbReference type="Gene3D" id="1.20.920.20">
    <property type="match status" value="1"/>
</dbReference>
<keyword evidence="10" id="KW-0243">Dynein</keyword>
<dbReference type="GO" id="GO:0005929">
    <property type="term" value="C:cilium"/>
    <property type="evidence" value="ECO:0007669"/>
    <property type="project" value="UniProtKB-ARBA"/>
</dbReference>
<dbReference type="InterPro" id="IPR043157">
    <property type="entry name" value="Dynein_AAA1S"/>
</dbReference>
<dbReference type="FunFam" id="1.20.920.30:FF:000005">
    <property type="entry name" value="Dynein, axonemal, heavy chain 2"/>
    <property type="match status" value="1"/>
</dbReference>
<evidence type="ECO:0000256" key="12">
    <source>
        <dbReference type="ARBA" id="ARBA00023069"/>
    </source>
</evidence>
<dbReference type="InterPro" id="IPR042228">
    <property type="entry name" value="Dynein_linker_3"/>
</dbReference>
<keyword evidence="20" id="KW-1185">Reference proteome</keyword>
<evidence type="ECO:0000256" key="13">
    <source>
        <dbReference type="ARBA" id="ARBA00023175"/>
    </source>
</evidence>
<dbReference type="Pfam" id="PF12780">
    <property type="entry name" value="AAA_8"/>
    <property type="match status" value="1"/>
</dbReference>
<dbReference type="PANTHER" id="PTHR22878">
    <property type="entry name" value="DYNEIN HEAVY CHAIN 6, AXONEMAL-LIKE-RELATED"/>
    <property type="match status" value="1"/>
</dbReference>
<evidence type="ECO:0000256" key="17">
    <source>
        <dbReference type="SAM" id="MobiDB-lite"/>
    </source>
</evidence>
<dbReference type="InterPro" id="IPR054354">
    <property type="entry name" value="DYNC2H1-like_lid"/>
</dbReference>
<dbReference type="Pfam" id="PF03028">
    <property type="entry name" value="Dynein_heavy"/>
    <property type="match status" value="1"/>
</dbReference>
<evidence type="ECO:0000256" key="2">
    <source>
        <dbReference type="ARBA" id="ARBA00008887"/>
    </source>
</evidence>
<dbReference type="FunFam" id="3.40.50.300:FF:000362">
    <property type="entry name" value="Dynein, axonemal, heavy chain 6"/>
    <property type="match status" value="1"/>
</dbReference>
<dbReference type="FunFam" id="3.40.50.300:FF:000063">
    <property type="entry name" value="dynein heavy chain 6, axonemal"/>
    <property type="match status" value="1"/>
</dbReference>
<dbReference type="Gene3D" id="1.10.8.710">
    <property type="match status" value="1"/>
</dbReference>
<keyword evidence="13" id="KW-0505">Motor protein</keyword>
<dbReference type="FunFam" id="1.10.287.2620:FF:000001">
    <property type="entry name" value="Cytoplasmic dynein heavy chain 1"/>
    <property type="match status" value="1"/>
</dbReference>
<dbReference type="FunFam" id="1.20.920.20:FF:000006">
    <property type="entry name" value="Dynein, axonemal, heavy chain 6"/>
    <property type="match status" value="1"/>
</dbReference>
<keyword evidence="14" id="KW-0206">Cytoskeleton</keyword>
<dbReference type="Pfam" id="PF12777">
    <property type="entry name" value="MT"/>
    <property type="match status" value="1"/>
</dbReference>
<feature type="compositionally biased region" description="Low complexity" evidence="17">
    <location>
        <begin position="70"/>
        <end position="82"/>
    </location>
</feature>
<feature type="coiled-coil region" evidence="16">
    <location>
        <begin position="3121"/>
        <end position="3148"/>
    </location>
</feature>
<evidence type="ECO:0000256" key="16">
    <source>
        <dbReference type="SAM" id="Coils"/>
    </source>
</evidence>
<dbReference type="GO" id="GO:0051959">
    <property type="term" value="F:dynein light intermediate chain binding"/>
    <property type="evidence" value="ECO:0007669"/>
    <property type="project" value="InterPro"/>
</dbReference>
<dbReference type="FunFam" id="1.20.140.100:FF:000004">
    <property type="entry name" value="Dynein axonemal heavy chain 6"/>
    <property type="match status" value="1"/>
</dbReference>
<dbReference type="Pfam" id="PF17852">
    <property type="entry name" value="Dynein_AAA_lid"/>
    <property type="match status" value="1"/>
</dbReference>
<dbReference type="InterPro" id="IPR026983">
    <property type="entry name" value="DHC"/>
</dbReference>
<comment type="similarity">
    <text evidence="2">Belongs to the dynein heavy chain family.</text>
</comment>
<dbReference type="Pfam" id="PF12781">
    <property type="entry name" value="AAA_9"/>
    <property type="match status" value="1"/>
</dbReference>
<evidence type="ECO:0000256" key="9">
    <source>
        <dbReference type="ARBA" id="ARBA00022846"/>
    </source>
</evidence>
<feature type="coiled-coil region" evidence="16">
    <location>
        <begin position="2627"/>
        <end position="2657"/>
    </location>
</feature>
<evidence type="ECO:0000256" key="1">
    <source>
        <dbReference type="ARBA" id="ARBA00004611"/>
    </source>
</evidence>
<name>A0AAX4PIU2_9CHLO</name>
<dbReference type="InterPro" id="IPR013602">
    <property type="entry name" value="Dynein_heavy_linker"/>
</dbReference>
<keyword evidence="9" id="KW-0282">Flagellum</keyword>
<dbReference type="GO" id="GO:0008569">
    <property type="term" value="F:minus-end-directed microtubule motor activity"/>
    <property type="evidence" value="ECO:0007669"/>
    <property type="project" value="InterPro"/>
</dbReference>
<dbReference type="Pfam" id="PF08393">
    <property type="entry name" value="DHC_N2"/>
    <property type="match status" value="1"/>
</dbReference>
<dbReference type="FunFam" id="1.20.58.1120:FF:000007">
    <property type="entry name" value="Dynein heavy chain 4"/>
    <property type="match status" value="1"/>
</dbReference>
<evidence type="ECO:0000256" key="15">
    <source>
        <dbReference type="ARBA" id="ARBA00023273"/>
    </source>
</evidence>
<evidence type="ECO:0000256" key="6">
    <source>
        <dbReference type="ARBA" id="ARBA00022741"/>
    </source>
</evidence>
<evidence type="ECO:0000256" key="5">
    <source>
        <dbReference type="ARBA" id="ARBA00022737"/>
    </source>
</evidence>
<dbReference type="FunFam" id="3.40.50.300:FF:002141">
    <property type="entry name" value="Dynein heavy chain"/>
    <property type="match status" value="1"/>
</dbReference>
<feature type="region of interest" description="Disordered" evidence="17">
    <location>
        <begin position="1"/>
        <end position="120"/>
    </location>
</feature>
<dbReference type="InterPro" id="IPR004273">
    <property type="entry name" value="Dynein_heavy_D6_P-loop"/>
</dbReference>
<evidence type="ECO:0000256" key="7">
    <source>
        <dbReference type="ARBA" id="ARBA00022794"/>
    </source>
</evidence>
<gene>
    <name evidence="19" type="ORF">HKI87_12g72040</name>
</gene>
<evidence type="ECO:0000259" key="18">
    <source>
        <dbReference type="SMART" id="SM00382"/>
    </source>
</evidence>
<dbReference type="InterPro" id="IPR042222">
    <property type="entry name" value="Dynein_2_N"/>
</dbReference>
<dbReference type="InterPro" id="IPR027417">
    <property type="entry name" value="P-loop_NTPase"/>
</dbReference>
<dbReference type="Gene3D" id="6.10.140.1060">
    <property type="match status" value="1"/>
</dbReference>
<keyword evidence="3" id="KW-0963">Cytoplasm</keyword>
<sequence length="3552" mass="404172">MVREGETSERKNPLERGLYMSVDASSNKGSTLKPSMFSGSKFGKQKRGNLKPILKSSKKSKLGRDGRGESSASPQASGASPQRIRSHPLKGKDLANPIKIKASDESSSSSDEQIDAPHGGRALSIASVEGEARPWYSFLNMLREHYDSLEFVYLAPLKTNSLAYNPYDLEVVNHSDIDESHFYTMSAAGVTHFIDGQAEFTPLDQWEREYHLYNQIITLDVFRQYKLWKGFATWKKCVRQKKTKHCKQMLERNLFILNPVFQKSLLKIRNFCHELSDLTLHDIDTTELYALDDFYENQVTRRESVRETLGVIFSSIVETVEGSCSAAIEILEERLFGKGSEMDGDFLASTTEKKMGKAQTQRIEDDNKFSYAITAAKRSEQRKLFNYIRLADYMICDTLHDVLIASVGGVLDVLGHPSARLEEVVEKQASPLFQIEMVMDEEDELVFRPSVDDFQSKAEDILEGFLDVMGAVIRLPTHDKLKVFIEQNVDIEISITIAELVADEKYHGLASEVKDSLALAFEDAEEFKTIFAPHRDIVLENREVNAADMRKEVENEQRTLEIFRDDILLYKKQLAEITDLSTTNDNGIIRVNMEHLKNEFLPSPERCLHEISGLLPRLAAESYGNFVTDLRNANSNLSSIPSTVEEFVDFLEFLAKVSEEREDYESRYVAVVSHYDLIEEFSIKVPDIEHAAYQTLGPDFSNFKNSIEVAEASKDEYISQFSAVLENDCDELTKTAVDIRLHAQNEMILDDKSDTQQVWDYTKDLVNKVADLKAQAKTIQKHQRLFRVTEARFDDLDACSEEVDLKHSLWDATVSWSSVAEKWQQEQFEKLDVPDMEEKIMKYSKLVFKCERGLPMNKVVDNLKDKVYKFKDTLPIVQNLRNEDMKERHWEKVQDTMNQELVRDASFTLGLLMSYSVENYKDDIARISTEATQEAALEGMLKKINDKWQDIEFTVLPFKELKDAFILGGVDEIIAALEDSMVTMSVILASRFVTGIRAEVDKLNNQLRLFSDTLDEWLECQKQWMYLESIFSAADIQRQLPNESKAFFAVDKQFKDIMRRTKDRGNALQAGSTPGWLELFQKSNETLEKVQKNLEDYLETKRMSFPRFYFLSNDELLEILSQTKNVQAVQPHMSKCFDGIKSLDFGDDPKSTDIFGMKSGEGEYVSLGKNLRARGNIEKWLTDVETFMQNSLKRLGKKGYNDYASTERKEWILNQPAQLVLSCHSIHWCGELEACLGPNNEDPGSALTTFFEKNVQNLAMLSEMVRTDLTKLQRKILVTLITLDVHNRDIVSNMIEEKIHKVTDFGWQMQLRFYWSEETDSIIVRQVNARFVYGYEYLGAQPRLVVTPMTDRCYMTLTGALHLKLGGAPAGPAGTGKTETTKDLGKALGIQCVVFNCGDNLDYKFMGKFFSGLAQCGAWACFDEFNRIDIEVLSVVAQQLLTIQNAMKAGVNKFVFEGREIRLIPCGVFITMNPGYAGRTELPDNLKALFRNVSMMIPDYALVAEVMLFAEGFEDAKTLSRKMVKLYKLSSEQLSQQDHYDFGMRALKSVLVMAGSLKRAAPTLSEDITLIRAMRDSNIPKFLEEDCILFNAIVKDLFPGVEVPVNDYGDLKTAIEKCTTDATLQTVDAFILKVIQLYETFNVRFGVMLVGPTGGGKTEIYRMLKAAMTLLRERNNPDESYQKTHTYVFNPKCIKMGELYGEYNLLTNEWTDGLGSTLIRNAVADTKPDKKWVVFDGPVDAIWIENMNTVLDDNCTLCLPNGERIKLNPNTMRMLFEVQDLAVASPATVSRCGMVYVPAETTGWRPYIKTWLAHLADKLLEKRCTDSQDLCASLLALFEQHVDPCIAHIRKNCKEFLGSVDINLVTTVSMMIESLLLGYFDASKAENKSEQCKQQIPQVFAFSLVWGISGNVIETHWEAFDEFAREELSDSVSLPPGGQLYDYYVDAELDFKTWDSIVKPFEYHSDVPYFQLLVPTLDTTRYSWIMDKLLDVGRSVLFVGESGVGKSAIAMNLLSSSEGKNILPIIANFSAQTTAIDTQFLIESKLEKKRKTRFGAPPGKKFVLFVDDVNMPARETYGAQPPVELLRQFQDFKGFYDRKKLFWKDIEDTTICTACAPPGGGRQEITPRFVRHFSLLNVPQPSEEVMQKIFSSICGGFLEAFQPEFKALLKPMVDSTIEIYNRISTELLPTPTKSHYTFNLRDISKVFQGILLIKPGNCTEKEVLTKLWAHENLRVFHDRLINDEDKKWLMEMMHQMLRGRFSVSETYEEYFEADPIMFGDYLKIGCDREDRVYEECREMEKVKKLLVDYLDEYNMTSTNAMNLVFFRDAIEHVSRLARVLRQPRGNAMLVGVGGSGKQSLTRFACHMSDTECFQIELKRGYKLTEFREDLKSLYKKAGVDGTPVAFLFTDNQIADESFVEDVNNILNSGEVPGMYTSDEKEKCIADIRPWCDDQGLELSRDGLYNAYIDRVRDNLHIVLCMSPVGEAFRARCRQFPSLINCCTIDWYSQWPEDALLSVSEQYLANVKLESEEINKAVARACVDVHLSITKANELFYSELRRKYYITPKSYLDLINMYVQLLAEKREEYSVSRDRLVNGLNKLTQTNEVVDTMKEELNKLQPILKEKSESTTKLIAQVEKEKEEAEKVKKVVSAEAAEVDKSTAETQAIKDDAQKDLDQALPALEGATKALNALNKGDITEIKGFKNPPPLVGMTMEVVCILLQQKADWDSAKKVLSDIQFINKLIGYDKDNIPEKVIKQIKKYIEDPVFTPEAVAKQSNAAKSLCMWCRAMDTYSKIAKVVGPKRLALREAETKLQTMQAALAEKQAQLQEVVDKVDNLQTQLDTSQKELKDLKDQADLSEKRLARAGKLTSALGDEAVRWNETADQIGHSMVLLIGDVFNASGYISYLGAFTGQYRNNILADWMKLCHDSGIPVSDDFTLQKVCASAVEVREWNIQGLPTDNVSVDNGILVTRGKRWPLMIDPQSQANKWIKTMQAKNGLRTIKLTDANLLRTLENSIRIGSPVLLEDIGEVLDPALDPVLQKQVFKQGNRSLIRIGDSDVDYDENFRFYMTTKMSNPHYLPEICIKVTLINFTVTFKGLEDQLLGDLVRKERPDLEEQKDRLVVSISNDKRQLRDLEDKILKLLKESEGNILDDEVLINTLNNSKLTSGVIAGRVKEAEETEIKINAAREEWRPAPVRGSILYFVIADLALIDPMYQYSLSYFTQLFNYCIDESEKADTVEQRLENLMTYTTRFMYLIFCRGLFEAHKTIYSFLICSSILRQEGQLGQDKWNFFLRGAVGGNEEVEVPKEVPWMAKNVWQSILGLSETCEEMKGLPDLVKKDPKPWEDFLRSEEPQNAPVPKVGEAEDLFDRVLFTKIFREDSLLFSVQRYIGDNLGQQFTEIPPLNIEEVYKDSNKSTPVIFILSTGADPTGMLQRFAVTKDRIPGERLHIISLGQGQGPIAEMRIRQATESGDWVCLQNCHLAKSWMVRMEQIVEGLQTDGDVHDDFRLWLTSMPAGHFPVPVLQSGIKVTMEPPKGIRANILRSYAD</sequence>
<reference evidence="19 20" key="1">
    <citation type="submission" date="2024-03" db="EMBL/GenBank/DDBJ databases">
        <title>Complete genome sequence of the green alga Chloropicon roscoffensis RCC1871.</title>
        <authorList>
            <person name="Lemieux C."/>
            <person name="Pombert J.-F."/>
            <person name="Otis C."/>
            <person name="Turmel M."/>
        </authorList>
    </citation>
    <scope>NUCLEOTIDE SEQUENCE [LARGE SCALE GENOMIC DNA]</scope>
    <source>
        <strain evidence="19 20">RCC1871</strain>
    </source>
</reference>
<feature type="compositionally biased region" description="Polar residues" evidence="17">
    <location>
        <begin position="23"/>
        <end position="33"/>
    </location>
</feature>
<keyword evidence="15" id="KW-0966">Cell projection</keyword>
<dbReference type="FunFam" id="1.10.8.710:FF:000004">
    <property type="entry name" value="Dynein axonemal heavy chain 6"/>
    <property type="match status" value="1"/>
</dbReference>
<dbReference type="Gene3D" id="3.20.180.20">
    <property type="entry name" value="Dynein heavy chain, N-terminal domain 2"/>
    <property type="match status" value="1"/>
</dbReference>
<dbReference type="InterPro" id="IPR041466">
    <property type="entry name" value="Dynein_AAA5_ext"/>
</dbReference>
<keyword evidence="5" id="KW-0677">Repeat</keyword>
<dbReference type="FunFam" id="1.10.8.1220:FF:000001">
    <property type="entry name" value="Dynein axonemal heavy chain 5"/>
    <property type="match status" value="1"/>
</dbReference>
<feature type="coiled-coil region" evidence="16">
    <location>
        <begin position="2808"/>
        <end position="2870"/>
    </location>
</feature>
<dbReference type="PANTHER" id="PTHR22878:SF68">
    <property type="entry name" value="DYNEIN HEAVY CHAIN 6, AXONEMAL-LIKE"/>
    <property type="match status" value="1"/>
</dbReference>
<comment type="subcellular location">
    <subcellularLocation>
        <location evidence="1">Cytoplasm</location>
        <location evidence="1">Cytoskeleton</location>
        <location evidence="1">Flagellum axoneme</location>
    </subcellularLocation>
</comment>
<evidence type="ECO:0000313" key="20">
    <source>
        <dbReference type="Proteomes" id="UP001472866"/>
    </source>
</evidence>
<proteinExistence type="inferred from homology"/>
<dbReference type="InterPro" id="IPR003593">
    <property type="entry name" value="AAA+_ATPase"/>
</dbReference>
<dbReference type="Gene3D" id="1.20.58.1120">
    <property type="match status" value="1"/>
</dbReference>
<dbReference type="GO" id="GO:0007018">
    <property type="term" value="P:microtubule-based movement"/>
    <property type="evidence" value="ECO:0007669"/>
    <property type="project" value="InterPro"/>
</dbReference>
<keyword evidence="6" id="KW-0547">Nucleotide-binding</keyword>
<dbReference type="GO" id="GO:0005874">
    <property type="term" value="C:microtubule"/>
    <property type="evidence" value="ECO:0007669"/>
    <property type="project" value="UniProtKB-KW"/>
</dbReference>
<keyword evidence="7" id="KW-0970">Cilium biogenesis/degradation</keyword>
<dbReference type="Gene3D" id="1.10.8.1220">
    <property type="match status" value="1"/>
</dbReference>
<dbReference type="FunFam" id="3.40.50.300:FF:001145">
    <property type="entry name" value="Putative dynein heavy chain"/>
    <property type="match status" value="1"/>
</dbReference>
<evidence type="ECO:0000256" key="10">
    <source>
        <dbReference type="ARBA" id="ARBA00023017"/>
    </source>
</evidence>
<feature type="compositionally biased region" description="Basic and acidic residues" evidence="17">
    <location>
        <begin position="1"/>
        <end position="14"/>
    </location>
</feature>
<dbReference type="SMART" id="SM00382">
    <property type="entry name" value="AAA"/>
    <property type="match status" value="2"/>
</dbReference>
<evidence type="ECO:0000256" key="11">
    <source>
        <dbReference type="ARBA" id="ARBA00023054"/>
    </source>
</evidence>
<organism evidence="19 20">
    <name type="scientific">Chloropicon roscoffensis</name>
    <dbReference type="NCBI Taxonomy" id="1461544"/>
    <lineage>
        <taxon>Eukaryota</taxon>
        <taxon>Viridiplantae</taxon>
        <taxon>Chlorophyta</taxon>
        <taxon>Chloropicophyceae</taxon>
        <taxon>Chloropicales</taxon>
        <taxon>Chloropicaceae</taxon>
        <taxon>Chloropicon</taxon>
    </lineage>
</organism>
<dbReference type="Pfam" id="PF12774">
    <property type="entry name" value="AAA_6"/>
    <property type="match status" value="1"/>
</dbReference>
<dbReference type="FunFam" id="3.20.180.20:FF:000003">
    <property type="entry name" value="Dynein heavy chain 12, axonemal"/>
    <property type="match status" value="1"/>
</dbReference>
<keyword evidence="4" id="KW-0493">Microtubule</keyword>
<evidence type="ECO:0000313" key="19">
    <source>
        <dbReference type="EMBL" id="WZN65644.1"/>
    </source>
</evidence>
<keyword evidence="11 16" id="KW-0175">Coiled coil</keyword>
<dbReference type="SUPFAM" id="SSF52540">
    <property type="entry name" value="P-loop containing nucleoside triphosphate hydrolases"/>
    <property type="match status" value="4"/>
</dbReference>
<dbReference type="InterPro" id="IPR025662">
    <property type="entry name" value="Sigma_54_int_dom_ATP-bd_1"/>
</dbReference>
<evidence type="ECO:0000256" key="4">
    <source>
        <dbReference type="ARBA" id="ARBA00022701"/>
    </source>
</evidence>
<dbReference type="InterPro" id="IPR035706">
    <property type="entry name" value="AAA_9"/>
</dbReference>
<dbReference type="EMBL" id="CP151512">
    <property type="protein sequence ID" value="WZN65644.1"/>
    <property type="molecule type" value="Genomic_DNA"/>
</dbReference>
<dbReference type="InterPro" id="IPR024317">
    <property type="entry name" value="Dynein_heavy_chain_D4_dom"/>
</dbReference>
<evidence type="ECO:0000256" key="3">
    <source>
        <dbReference type="ARBA" id="ARBA00022490"/>
    </source>
</evidence>
<dbReference type="Gene3D" id="1.10.287.2620">
    <property type="match status" value="1"/>
</dbReference>
<evidence type="ECO:0000256" key="8">
    <source>
        <dbReference type="ARBA" id="ARBA00022840"/>
    </source>
</evidence>
<keyword evidence="12" id="KW-0969">Cilium</keyword>
<dbReference type="InterPro" id="IPR024743">
    <property type="entry name" value="Dynein_HC_stalk"/>
</dbReference>
<dbReference type="PROSITE" id="PS00675">
    <property type="entry name" value="SIGMA54_INTERACT_1"/>
    <property type="match status" value="1"/>
</dbReference>
<dbReference type="Gene3D" id="3.40.50.300">
    <property type="entry name" value="P-loop containing nucleotide triphosphate hydrolases"/>
    <property type="match status" value="5"/>
</dbReference>
<dbReference type="GO" id="GO:0005524">
    <property type="term" value="F:ATP binding"/>
    <property type="evidence" value="ECO:0007669"/>
    <property type="project" value="UniProtKB-KW"/>
</dbReference>
<dbReference type="GO" id="GO:0060271">
    <property type="term" value="P:cilium assembly"/>
    <property type="evidence" value="ECO:0007669"/>
    <property type="project" value="UniProtKB-ARBA"/>
</dbReference>
<keyword evidence="8" id="KW-0067">ATP-binding</keyword>
<protein>
    <submittedName>
        <fullName evidence="19">Heavy chain of dynein</fullName>
    </submittedName>
</protein>
<dbReference type="InterPro" id="IPR035699">
    <property type="entry name" value="AAA_6"/>
</dbReference>
<dbReference type="Pfam" id="PF12775">
    <property type="entry name" value="AAA_7"/>
    <property type="match status" value="1"/>
</dbReference>
<dbReference type="Gene3D" id="1.20.140.100">
    <property type="entry name" value="Dynein heavy chain, N-terminal domain 2"/>
    <property type="match status" value="1"/>
</dbReference>
<feature type="domain" description="AAA+ ATPase" evidence="18">
    <location>
        <begin position="1363"/>
        <end position="1501"/>
    </location>
</feature>
<dbReference type="Gene3D" id="1.20.920.30">
    <property type="match status" value="1"/>
</dbReference>
<dbReference type="Pfam" id="PF22597">
    <property type="entry name" value="DYN_lid"/>
    <property type="match status" value="1"/>
</dbReference>
<feature type="domain" description="AAA+ ATPase" evidence="18">
    <location>
        <begin position="1992"/>
        <end position="2139"/>
    </location>
</feature>
<dbReference type="Proteomes" id="UP001472866">
    <property type="component" value="Chromosome 12"/>
</dbReference>
<dbReference type="CDD" id="cd00009">
    <property type="entry name" value="AAA"/>
    <property type="match status" value="1"/>
</dbReference>
<accession>A0AAX4PIU2</accession>
<dbReference type="GO" id="GO:0030286">
    <property type="term" value="C:dynein complex"/>
    <property type="evidence" value="ECO:0007669"/>
    <property type="project" value="UniProtKB-KW"/>
</dbReference>
<feature type="coiled-coil region" evidence="16">
    <location>
        <begin position="539"/>
        <end position="566"/>
    </location>
</feature>
<dbReference type="Gene3D" id="1.10.472.130">
    <property type="match status" value="1"/>
</dbReference>
<evidence type="ECO:0000256" key="14">
    <source>
        <dbReference type="ARBA" id="ARBA00023212"/>
    </source>
</evidence>